<comment type="caution">
    <text evidence="3">The sequence shown here is derived from an EMBL/GenBank/DDBJ whole genome shotgun (WGS) entry which is preliminary data.</text>
</comment>
<keyword evidence="2" id="KW-1133">Transmembrane helix</keyword>
<feature type="region of interest" description="Disordered" evidence="1">
    <location>
        <begin position="1"/>
        <end position="25"/>
    </location>
</feature>
<dbReference type="AlphaFoldDB" id="A0A9W4GPE2"/>
<evidence type="ECO:0000313" key="4">
    <source>
        <dbReference type="Proteomes" id="UP001152519"/>
    </source>
</evidence>
<keyword evidence="2" id="KW-0472">Membrane</keyword>
<accession>A0A9W4GPE2</accession>
<protein>
    <recommendedName>
        <fullName evidence="5">Secreted protein</fullName>
    </recommendedName>
</protein>
<dbReference type="Proteomes" id="UP001152519">
    <property type="component" value="Unassembled WGS sequence"/>
</dbReference>
<gene>
    <name evidence="3" type="ORF">SCOCK_160182</name>
</gene>
<reference evidence="3" key="1">
    <citation type="submission" date="2021-05" db="EMBL/GenBank/DDBJ databases">
        <authorList>
            <person name="Arsene-Ploetze F."/>
        </authorList>
    </citation>
    <scope>NUCLEOTIDE SEQUENCE</scope>
    <source>
        <strain evidence="3">DSM 42138</strain>
    </source>
</reference>
<dbReference type="RefSeq" id="WP_251486770.1">
    <property type="nucleotide sequence ID" value="NZ_CAJSLV010000044.1"/>
</dbReference>
<name>A0A9W4GPE2_9ACTN</name>
<keyword evidence="4" id="KW-1185">Reference proteome</keyword>
<organism evidence="3 4">
    <name type="scientific">Actinacidiphila cocklensis</name>
    <dbReference type="NCBI Taxonomy" id="887465"/>
    <lineage>
        <taxon>Bacteria</taxon>
        <taxon>Bacillati</taxon>
        <taxon>Actinomycetota</taxon>
        <taxon>Actinomycetes</taxon>
        <taxon>Kitasatosporales</taxon>
        <taxon>Streptomycetaceae</taxon>
        <taxon>Actinacidiphila</taxon>
    </lineage>
</organism>
<dbReference type="EMBL" id="CAJSLV010000044">
    <property type="protein sequence ID" value="CAG6392400.1"/>
    <property type="molecule type" value="Genomic_DNA"/>
</dbReference>
<evidence type="ECO:0000256" key="2">
    <source>
        <dbReference type="SAM" id="Phobius"/>
    </source>
</evidence>
<evidence type="ECO:0008006" key="5">
    <source>
        <dbReference type="Google" id="ProtNLM"/>
    </source>
</evidence>
<feature type="compositionally biased region" description="Pro residues" evidence="1">
    <location>
        <begin position="8"/>
        <end position="21"/>
    </location>
</feature>
<keyword evidence="2" id="KW-0812">Transmembrane</keyword>
<evidence type="ECO:0000313" key="3">
    <source>
        <dbReference type="EMBL" id="CAG6392400.1"/>
    </source>
</evidence>
<feature type="transmembrane region" description="Helical" evidence="2">
    <location>
        <begin position="31"/>
        <end position="51"/>
    </location>
</feature>
<proteinExistence type="predicted"/>
<sequence>MTEQHPAPAAPPTPPAVPPVAPARSKERRDLIIAGALLAVAALAGGGYALFGSGSGGGKPAARSAATAAPGHTAARSYGVTAGGTHYGDLGELLLPPQPMLKQGPDVEQYGNDTVLDAAQAKAMAEGGDGAADLSAKERRQADAELDAMHIKGAALRTFRRFDGSDTYAITIVQVGNKLAAGAAPEAFRKLSQGSDVFGRGPAVPGHPHAVCVVPGSAAASGDDWLQGMYCQATEGDLMVTFRVEGPRVNRSQAVALMAKQLDRIQAPGEGV</sequence>
<evidence type="ECO:0000256" key="1">
    <source>
        <dbReference type="SAM" id="MobiDB-lite"/>
    </source>
</evidence>